<evidence type="ECO:0000259" key="2">
    <source>
        <dbReference type="Pfam" id="PF26563"/>
    </source>
</evidence>
<proteinExistence type="predicted"/>
<dbReference type="SUPFAM" id="SSF52540">
    <property type="entry name" value="P-loop containing nucleoside triphosphate hydrolases"/>
    <property type="match status" value="1"/>
</dbReference>
<sequence length="393" mass="39509">MTSTSTPSDPLASILSRQGHTPLRSESDRSPQVGPARGRSRFPLAPVPAGSADEMHRALWAGPDAALRELVADHATAAGLELVDEADTGPIAVQLMDAAALVTAPGTAGFRSRGASVAAGMPPLLVVTGEQVVTTSAWRSALASGARALLQLPADSEQLLSHLSELSRPRSDSTVIGVAAGHGGAGASSFAARLAAAARPEGPVVLIDGDPLGGGLDLLVEHGGAAGVGWSDLEGLGSQDGTALREGLPVVDEVALLVAGDGPGPQASALSRALTALAPGGGTVVVDLSASLVAAAAEHLDRLLLVTTATDHAVRATARRLDIWPLPAGLVSVVVRRQGPLHPGDIAADLSLPLAAAFRDSPAGTVPLLDVRRRGADRSARVLLQGLRDGGAS</sequence>
<gene>
    <name evidence="3" type="ORF">H9786_11740</name>
</gene>
<evidence type="ECO:0000313" key="4">
    <source>
        <dbReference type="Proteomes" id="UP000823823"/>
    </source>
</evidence>
<name>A0A9D2LEU3_9MICO</name>
<organism evidence="3 4">
    <name type="scientific">Candidatus Brachybacterium merdavium</name>
    <dbReference type="NCBI Taxonomy" id="2838513"/>
    <lineage>
        <taxon>Bacteria</taxon>
        <taxon>Bacillati</taxon>
        <taxon>Actinomycetota</taxon>
        <taxon>Actinomycetes</taxon>
        <taxon>Micrococcales</taxon>
        <taxon>Dermabacteraceae</taxon>
        <taxon>Brachybacterium</taxon>
    </lineage>
</organism>
<dbReference type="InterPro" id="IPR027417">
    <property type="entry name" value="P-loop_NTPase"/>
</dbReference>
<feature type="region of interest" description="Disordered" evidence="1">
    <location>
        <begin position="1"/>
        <end position="48"/>
    </location>
</feature>
<dbReference type="Gene3D" id="3.40.50.300">
    <property type="entry name" value="P-loop containing nucleotide triphosphate hydrolases"/>
    <property type="match status" value="1"/>
</dbReference>
<evidence type="ECO:0000256" key="1">
    <source>
        <dbReference type="SAM" id="MobiDB-lite"/>
    </source>
</evidence>
<dbReference type="EMBL" id="DWZH01000091">
    <property type="protein sequence ID" value="HJB11178.1"/>
    <property type="molecule type" value="Genomic_DNA"/>
</dbReference>
<feature type="domain" description="Rv3660c-like CheY-like N-terminal" evidence="2">
    <location>
        <begin position="64"/>
        <end position="170"/>
    </location>
</feature>
<dbReference type="Pfam" id="PF26563">
    <property type="entry name" value="Rv3660c_N"/>
    <property type="match status" value="1"/>
</dbReference>
<comment type="caution">
    <text evidence="3">The sequence shown here is derived from an EMBL/GenBank/DDBJ whole genome shotgun (WGS) entry which is preliminary data.</text>
</comment>
<dbReference type="InterPro" id="IPR059050">
    <property type="entry name" value="Rv3660c_N"/>
</dbReference>
<evidence type="ECO:0000313" key="3">
    <source>
        <dbReference type="EMBL" id="HJB11178.1"/>
    </source>
</evidence>
<dbReference type="AlphaFoldDB" id="A0A9D2LEU3"/>
<accession>A0A9D2LEU3</accession>
<reference evidence="3" key="1">
    <citation type="journal article" date="2021" name="PeerJ">
        <title>Extensive microbial diversity within the chicken gut microbiome revealed by metagenomics and culture.</title>
        <authorList>
            <person name="Gilroy R."/>
            <person name="Ravi A."/>
            <person name="Getino M."/>
            <person name="Pursley I."/>
            <person name="Horton D.L."/>
            <person name="Alikhan N.F."/>
            <person name="Baker D."/>
            <person name="Gharbi K."/>
            <person name="Hall N."/>
            <person name="Watson M."/>
            <person name="Adriaenssens E.M."/>
            <person name="Foster-Nyarko E."/>
            <person name="Jarju S."/>
            <person name="Secka A."/>
            <person name="Antonio M."/>
            <person name="Oren A."/>
            <person name="Chaudhuri R.R."/>
            <person name="La Ragione R."/>
            <person name="Hildebrand F."/>
            <person name="Pallen M.J."/>
        </authorList>
    </citation>
    <scope>NUCLEOTIDE SEQUENCE</scope>
    <source>
        <strain evidence="3">ChiHjej13B12-24818</strain>
    </source>
</reference>
<protein>
    <recommendedName>
        <fullName evidence="2">Rv3660c-like CheY-like N-terminal domain-containing protein</fullName>
    </recommendedName>
</protein>
<reference evidence="3" key="2">
    <citation type="submission" date="2021-04" db="EMBL/GenBank/DDBJ databases">
        <authorList>
            <person name="Gilroy R."/>
        </authorList>
    </citation>
    <scope>NUCLEOTIDE SEQUENCE</scope>
    <source>
        <strain evidence="3">ChiHjej13B12-24818</strain>
    </source>
</reference>
<dbReference type="Proteomes" id="UP000823823">
    <property type="component" value="Unassembled WGS sequence"/>
</dbReference>